<accession>A0A381WXE5</accession>
<evidence type="ECO:0000313" key="1">
    <source>
        <dbReference type="EMBL" id="SVA56921.1"/>
    </source>
</evidence>
<dbReference type="Gene3D" id="1.10.3680.10">
    <property type="entry name" value="TerB-like"/>
    <property type="match status" value="1"/>
</dbReference>
<organism evidence="1">
    <name type="scientific">marine metagenome</name>
    <dbReference type="NCBI Taxonomy" id="408172"/>
    <lineage>
        <taxon>unclassified sequences</taxon>
        <taxon>metagenomes</taxon>
        <taxon>ecological metagenomes</taxon>
    </lineage>
</organism>
<dbReference type="AlphaFoldDB" id="A0A381WXE5"/>
<proteinExistence type="predicted"/>
<feature type="non-terminal residue" evidence="1">
    <location>
        <position position="355"/>
    </location>
</feature>
<reference evidence="1" key="1">
    <citation type="submission" date="2018-05" db="EMBL/GenBank/DDBJ databases">
        <authorList>
            <person name="Lanie J.A."/>
            <person name="Ng W.-L."/>
            <person name="Kazmierczak K.M."/>
            <person name="Andrzejewski T.M."/>
            <person name="Davidsen T.M."/>
            <person name="Wayne K.J."/>
            <person name="Tettelin H."/>
            <person name="Glass J.I."/>
            <person name="Rusch D."/>
            <person name="Podicherti R."/>
            <person name="Tsui H.-C.T."/>
            <person name="Winkler M.E."/>
        </authorList>
    </citation>
    <scope>NUCLEOTIDE SEQUENCE</scope>
</reference>
<dbReference type="InterPro" id="IPR029024">
    <property type="entry name" value="TerB-like"/>
</dbReference>
<dbReference type="SUPFAM" id="SSF158682">
    <property type="entry name" value="TerB-like"/>
    <property type="match status" value="1"/>
</dbReference>
<protein>
    <submittedName>
        <fullName evidence="1">Uncharacterized protein</fullName>
    </submittedName>
</protein>
<sequence>MQLPDVEHMSSTEKNWFASSIAGMIVADGHADQTELDFLKEAINFLDNKEEISQIMAIIKNGNLPELSPLEIDSKQAFLMLKYLSQLMVADSDLSSKEIEFFLSTGRFLGFSNEILAKFWKSARSLLERDLPQGMIETGKLKVKVILTNVDESGFTFRLSKPLMPKVKIMLRVSKFHQSQKLPEGEEEYWQVIACKMFKQHQLKYDDGCYMVRATFEQKIATAHGVLQILHPESYAVVSKGGYIETKKNSLHGSNLHCYICDNPKVPFYVLQSKSMKTKSNIFGITSYVSSAGELDFCNYSLIDVASCSKCGFSSNHKDDFKCLETDNPHFDIEKFSEEWSEKIAPLLKKAQDSG</sequence>
<name>A0A381WXE5_9ZZZZ</name>
<gene>
    <name evidence="1" type="ORF">METZ01_LOCUS109775</name>
</gene>
<dbReference type="EMBL" id="UINC01013131">
    <property type="protein sequence ID" value="SVA56921.1"/>
    <property type="molecule type" value="Genomic_DNA"/>
</dbReference>
<feature type="non-terminal residue" evidence="1">
    <location>
        <position position="1"/>
    </location>
</feature>